<dbReference type="InterPro" id="IPR048955">
    <property type="entry name" value="Cip1-like_core"/>
</dbReference>
<accession>A0ABX8D871</accession>
<dbReference type="PROSITE" id="PS51318">
    <property type="entry name" value="TAT"/>
    <property type="match status" value="1"/>
</dbReference>
<dbReference type="InterPro" id="IPR008965">
    <property type="entry name" value="CBM2/CBM3_carb-bd_dom_sf"/>
</dbReference>
<keyword evidence="4" id="KW-0732">Signal</keyword>
<dbReference type="InterPro" id="IPR001919">
    <property type="entry name" value="CBD2"/>
</dbReference>
<evidence type="ECO:0000256" key="3">
    <source>
        <dbReference type="SAM" id="MobiDB-lite"/>
    </source>
</evidence>
<keyword evidence="7" id="KW-1185">Reference proteome</keyword>
<feature type="region of interest" description="Disordered" evidence="3">
    <location>
        <begin position="136"/>
        <end position="201"/>
    </location>
</feature>
<dbReference type="InterPro" id="IPR012291">
    <property type="entry name" value="CBM2_carb-bd_dom_sf"/>
</dbReference>
<dbReference type="Gene3D" id="2.60.40.290">
    <property type="match status" value="1"/>
</dbReference>
<dbReference type="PROSITE" id="PS51173">
    <property type="entry name" value="CBM2"/>
    <property type="match status" value="1"/>
</dbReference>
<evidence type="ECO:0000256" key="4">
    <source>
        <dbReference type="SAM" id="SignalP"/>
    </source>
</evidence>
<feature type="compositionally biased region" description="Pro residues" evidence="3">
    <location>
        <begin position="165"/>
        <end position="201"/>
    </location>
</feature>
<dbReference type="SMART" id="SM00637">
    <property type="entry name" value="CBD_II"/>
    <property type="match status" value="1"/>
</dbReference>
<feature type="domain" description="CBM2" evidence="5">
    <location>
        <begin position="32"/>
        <end position="139"/>
    </location>
</feature>
<dbReference type="InterPro" id="IPR006311">
    <property type="entry name" value="TAT_signal"/>
</dbReference>
<dbReference type="Proteomes" id="UP000677804">
    <property type="component" value="Chromosome"/>
</dbReference>
<evidence type="ECO:0000256" key="2">
    <source>
        <dbReference type="ARBA" id="ARBA00023295"/>
    </source>
</evidence>
<sequence length="432" mass="44140">MTTTRPVARARALLAALAAAAVTAVGIAGAVGAQAVDTCSVVWTTNAWPGGFVTEARLTTGPARSGWTLTFDLAPGARISNAWSATATQSGATVTMTNAPWNGALAAGATVSFGFQGTSTSAPTPPQDVRLDGVLCDGQGGSTGTPTPTVTPTPSVTPSVTATPTPTPTPSVTPTPTPTPTPSVTPTPTPTPTVTPTPTPTPEPGTCAGGFCDGFEQQTGTTPAAPWTVVHPDCSGTGTASIDSAVARTGMRSLRVNGAVGYCNHVFVRADGAVSGTAGQPTYLRFWVRHTTPLPTSHVTFMALQDAADGGKDLRMGGQNGALQWNRASDDATLPEQSPSGVALSRPLPTGQWACVEALVDPAGRLTTWLDGTQVTGLVADGTPTHDVDGQWYAKAWTPRLVDLRLGWESYGDGADTLWYDDVVVGTSRTGC</sequence>
<dbReference type="Gene3D" id="2.60.120.200">
    <property type="match status" value="1"/>
</dbReference>
<dbReference type="SUPFAM" id="SSF49384">
    <property type="entry name" value="Carbohydrate-binding domain"/>
    <property type="match status" value="1"/>
</dbReference>
<organism evidence="6 7">
    <name type="scientific">Cellulomonas wangleii</name>
    <dbReference type="NCBI Taxonomy" id="2816956"/>
    <lineage>
        <taxon>Bacteria</taxon>
        <taxon>Bacillati</taxon>
        <taxon>Actinomycetota</taxon>
        <taxon>Actinomycetes</taxon>
        <taxon>Micrococcales</taxon>
        <taxon>Cellulomonadaceae</taxon>
        <taxon>Cellulomonas</taxon>
    </lineage>
</organism>
<dbReference type="SUPFAM" id="SSF49899">
    <property type="entry name" value="Concanavalin A-like lectins/glucanases"/>
    <property type="match status" value="1"/>
</dbReference>
<evidence type="ECO:0000313" key="6">
    <source>
        <dbReference type="EMBL" id="QVI61932.1"/>
    </source>
</evidence>
<proteinExistence type="predicted"/>
<dbReference type="Pfam" id="PF21340">
    <property type="entry name" value="Polysacc_lyase-like"/>
    <property type="match status" value="1"/>
</dbReference>
<dbReference type="InterPro" id="IPR013320">
    <property type="entry name" value="ConA-like_dom_sf"/>
</dbReference>
<protein>
    <submittedName>
        <fullName evidence="6">Cellulose binding domain-containing protein</fullName>
    </submittedName>
</protein>
<keyword evidence="2" id="KW-0326">Glycosidase</keyword>
<evidence type="ECO:0000259" key="5">
    <source>
        <dbReference type="PROSITE" id="PS51173"/>
    </source>
</evidence>
<name>A0ABX8D871_9CELL</name>
<keyword evidence="1" id="KW-0378">Hydrolase</keyword>
<feature type="signal peptide" evidence="4">
    <location>
        <begin position="1"/>
        <end position="35"/>
    </location>
</feature>
<gene>
    <name evidence="6" type="ORF">KG103_16105</name>
</gene>
<reference evidence="6 7" key="1">
    <citation type="submission" date="2021-05" db="EMBL/GenBank/DDBJ databases">
        <title>Novel species in genus Cellulomonas.</title>
        <authorList>
            <person name="Zhang G."/>
        </authorList>
    </citation>
    <scope>NUCLEOTIDE SEQUENCE [LARGE SCALE GENOMIC DNA]</scope>
    <source>
        <strain evidence="7">zg-ZUI222</strain>
    </source>
</reference>
<feature type="compositionally biased region" description="Low complexity" evidence="3">
    <location>
        <begin position="145"/>
        <end position="164"/>
    </location>
</feature>
<feature type="chain" id="PRO_5047310099" evidence="4">
    <location>
        <begin position="36"/>
        <end position="432"/>
    </location>
</feature>
<dbReference type="RefSeq" id="WP_207339505.1">
    <property type="nucleotide sequence ID" value="NZ_CP074405.1"/>
</dbReference>
<dbReference type="Pfam" id="PF00553">
    <property type="entry name" value="CBM_2"/>
    <property type="match status" value="1"/>
</dbReference>
<dbReference type="EMBL" id="CP074405">
    <property type="protein sequence ID" value="QVI61932.1"/>
    <property type="molecule type" value="Genomic_DNA"/>
</dbReference>
<evidence type="ECO:0000313" key="7">
    <source>
        <dbReference type="Proteomes" id="UP000677804"/>
    </source>
</evidence>
<evidence type="ECO:0000256" key="1">
    <source>
        <dbReference type="ARBA" id="ARBA00022801"/>
    </source>
</evidence>